<gene>
    <name evidence="1" type="ORF">EI16_09995</name>
</gene>
<dbReference type="AlphaFoldDB" id="A0A066ZSW0"/>
<name>A0A066ZSW0_HYDMR</name>
<organism evidence="1 2">
    <name type="scientific">Hydrogenovibrio marinus</name>
    <dbReference type="NCBI Taxonomy" id="28885"/>
    <lineage>
        <taxon>Bacteria</taxon>
        <taxon>Pseudomonadati</taxon>
        <taxon>Pseudomonadota</taxon>
        <taxon>Gammaproteobacteria</taxon>
        <taxon>Thiotrichales</taxon>
        <taxon>Piscirickettsiaceae</taxon>
        <taxon>Hydrogenovibrio</taxon>
    </lineage>
</organism>
<evidence type="ECO:0000313" key="2">
    <source>
        <dbReference type="Proteomes" id="UP000027341"/>
    </source>
</evidence>
<evidence type="ECO:0000313" key="1">
    <source>
        <dbReference type="EMBL" id="KDN96577.1"/>
    </source>
</evidence>
<comment type="caution">
    <text evidence="1">The sequence shown here is derived from an EMBL/GenBank/DDBJ whole genome shotgun (WGS) entry which is preliminary data.</text>
</comment>
<proteinExistence type="predicted"/>
<evidence type="ECO:0008006" key="3">
    <source>
        <dbReference type="Google" id="ProtNLM"/>
    </source>
</evidence>
<accession>A0A066ZSW0</accession>
<reference evidence="1 2" key="1">
    <citation type="submission" date="2014-04" db="EMBL/GenBank/DDBJ databases">
        <title>Draft genome sequence of Hydrogenovibrio marinus MH-110, a model organism for aerobic H2 metabolism.</title>
        <authorList>
            <person name="Cha H.J."/>
            <person name="Jo B.H."/>
            <person name="Hwang B.H."/>
        </authorList>
    </citation>
    <scope>NUCLEOTIDE SEQUENCE [LARGE SCALE GENOMIC DNA]</scope>
    <source>
        <strain evidence="1 2">MH-110</strain>
    </source>
</reference>
<keyword evidence="2" id="KW-1185">Reference proteome</keyword>
<dbReference type="EMBL" id="JMIU01000001">
    <property type="protein sequence ID" value="KDN96577.1"/>
    <property type="molecule type" value="Genomic_DNA"/>
</dbReference>
<dbReference type="STRING" id="28885.EI16_09995"/>
<dbReference type="RefSeq" id="WP_029913015.1">
    <property type="nucleotide sequence ID" value="NZ_AP020335.1"/>
</dbReference>
<protein>
    <recommendedName>
        <fullName evidence="3">GIY-YIG domain-containing protein</fullName>
    </recommendedName>
</protein>
<sequence>MTNFTWAHKDEIDIQATIDWSSPITHDMLHSGLSDYDETAHFYAIIALDNKEWWCYYIGKVYKQTVSQRHKNKDHKIKLEQLKKAFPNKTWHLTLGKLSGDFQINEKNIDEIESLLIYSHWHEENINQKKINRFLSSRSIQINNEGFSEPFYPSVAYGVMLENV</sequence>
<dbReference type="Proteomes" id="UP000027341">
    <property type="component" value="Unassembled WGS sequence"/>
</dbReference>